<dbReference type="PANTHER" id="PTHR46117:SF3">
    <property type="entry name" value="FI24210P1"/>
    <property type="match status" value="1"/>
</dbReference>
<organism>
    <name type="scientific">Ixodes scapularis</name>
    <name type="common">Black-legged tick</name>
    <name type="synonym">Deer tick</name>
    <dbReference type="NCBI Taxonomy" id="6945"/>
    <lineage>
        <taxon>Eukaryota</taxon>
        <taxon>Metazoa</taxon>
        <taxon>Ecdysozoa</taxon>
        <taxon>Arthropoda</taxon>
        <taxon>Chelicerata</taxon>
        <taxon>Arachnida</taxon>
        <taxon>Acari</taxon>
        <taxon>Parasitiformes</taxon>
        <taxon>Ixodida</taxon>
        <taxon>Ixodoidea</taxon>
        <taxon>Ixodidae</taxon>
        <taxon>Ixodinae</taxon>
        <taxon>Ixodes</taxon>
    </lineage>
</organism>
<dbReference type="HOGENOM" id="CLU_070485_0_0_1"/>
<dbReference type="EnsemblMetazoa" id="ISCW015344-RA">
    <property type="protein sequence ID" value="ISCW015344-PA"/>
    <property type="gene ID" value="ISCW015344"/>
</dbReference>
<dbReference type="PaxDb" id="6945-B7QNG0"/>
<dbReference type="EC" id="1.3.1.74" evidence="8"/>
<reference evidence="8 10" key="1">
    <citation type="submission" date="2008-03" db="EMBL/GenBank/DDBJ databases">
        <title>Annotation of Ixodes scapularis.</title>
        <authorList>
            <consortium name="Ixodes scapularis Genome Project Consortium"/>
            <person name="Caler E."/>
            <person name="Hannick L.I."/>
            <person name="Bidwell S."/>
            <person name="Joardar V."/>
            <person name="Thiagarajan M."/>
            <person name="Amedeo P."/>
            <person name="Galinsky K.J."/>
            <person name="Schobel S."/>
            <person name="Inman J."/>
            <person name="Hostetler J."/>
            <person name="Miller J."/>
            <person name="Hammond M."/>
            <person name="Megy K."/>
            <person name="Lawson D."/>
            <person name="Kodira C."/>
            <person name="Sutton G."/>
            <person name="Meyer J."/>
            <person name="Hill C.A."/>
            <person name="Birren B."/>
            <person name="Nene V."/>
            <person name="Collins F."/>
            <person name="Alarcon-Chaidez F."/>
            <person name="Wikel S."/>
            <person name="Strausberg R."/>
        </authorList>
    </citation>
    <scope>NUCLEOTIDE SEQUENCE [LARGE SCALE GENOMIC DNA]</scope>
    <source>
        <strain evidence="10">Wikel</strain>
        <strain evidence="8">Wikel colony</strain>
    </source>
</reference>
<evidence type="ECO:0000313" key="9">
    <source>
        <dbReference type="EnsemblMetazoa" id="ISCW015344-PA"/>
    </source>
</evidence>
<feature type="region of interest" description="Disordered" evidence="6">
    <location>
        <begin position="182"/>
        <end position="214"/>
    </location>
</feature>
<keyword evidence="3" id="KW-0804">Transcription</keyword>
<dbReference type="VEuPathDB" id="VectorBase:ISCW015344"/>
<accession>B7QNG0</accession>
<keyword evidence="8" id="KW-0560">Oxidoreductase</keyword>
<dbReference type="InterPro" id="IPR011598">
    <property type="entry name" value="bHLH_dom"/>
</dbReference>
<dbReference type="SUPFAM" id="SSF47459">
    <property type="entry name" value="HLH, helix-loop-helix DNA-binding domain"/>
    <property type="match status" value="1"/>
</dbReference>
<dbReference type="InterPro" id="IPR036638">
    <property type="entry name" value="HLH_DNA-bd_sf"/>
</dbReference>
<dbReference type="EMBL" id="DS978781">
    <property type="protein sequence ID" value="EEC20382.1"/>
    <property type="molecule type" value="Genomic_DNA"/>
</dbReference>
<dbReference type="SMART" id="SM00353">
    <property type="entry name" value="HLH"/>
    <property type="match status" value="1"/>
</dbReference>
<evidence type="ECO:0000313" key="10">
    <source>
        <dbReference type="Proteomes" id="UP000001555"/>
    </source>
</evidence>
<feature type="region of interest" description="Disordered" evidence="6">
    <location>
        <begin position="117"/>
        <end position="136"/>
    </location>
</feature>
<evidence type="ECO:0000313" key="8">
    <source>
        <dbReference type="EMBL" id="EEC20382.1"/>
    </source>
</evidence>
<dbReference type="EMBL" id="ABJB010694648">
    <property type="status" value="NOT_ANNOTATED_CDS"/>
    <property type="molecule type" value="Genomic_DNA"/>
</dbReference>
<name>B7QNG0_IXOSC</name>
<dbReference type="GO" id="GO:0046983">
    <property type="term" value="F:protein dimerization activity"/>
    <property type="evidence" value="ECO:0007669"/>
    <property type="project" value="InterPro"/>
</dbReference>
<evidence type="ECO:0000256" key="5">
    <source>
        <dbReference type="SAM" id="Coils"/>
    </source>
</evidence>
<dbReference type="VEuPathDB" id="VectorBase:ISCI015344"/>
<comment type="subcellular location">
    <subcellularLocation>
        <location evidence="1">Nucleus</location>
    </subcellularLocation>
</comment>
<evidence type="ECO:0000259" key="7">
    <source>
        <dbReference type="PROSITE" id="PS50888"/>
    </source>
</evidence>
<keyword evidence="5" id="KW-0175">Coiled coil</keyword>
<keyword evidence="10" id="KW-1185">Reference proteome</keyword>
<evidence type="ECO:0000256" key="3">
    <source>
        <dbReference type="ARBA" id="ARBA00023163"/>
    </source>
</evidence>
<dbReference type="EMBL" id="ABJB010328559">
    <property type="status" value="NOT_ANNOTATED_CDS"/>
    <property type="molecule type" value="Genomic_DNA"/>
</dbReference>
<dbReference type="VEuPathDB" id="VectorBase:ISCP_014382"/>
<feature type="compositionally biased region" description="Basic and acidic residues" evidence="6">
    <location>
        <begin position="196"/>
        <end position="214"/>
    </location>
</feature>
<reference evidence="9" key="2">
    <citation type="submission" date="2020-05" db="UniProtKB">
        <authorList>
            <consortium name="EnsemblMetazoa"/>
        </authorList>
    </citation>
    <scope>IDENTIFICATION</scope>
    <source>
        <strain evidence="9">wikel</strain>
    </source>
</reference>
<dbReference type="Pfam" id="PF00010">
    <property type="entry name" value="HLH"/>
    <property type="match status" value="1"/>
</dbReference>
<dbReference type="GO" id="GO:0000981">
    <property type="term" value="F:DNA-binding transcription factor activity, RNA polymerase II-specific"/>
    <property type="evidence" value="ECO:0000318"/>
    <property type="project" value="GO_Central"/>
</dbReference>
<dbReference type="GO" id="GO:0006357">
    <property type="term" value="P:regulation of transcription by RNA polymerase II"/>
    <property type="evidence" value="ECO:0000318"/>
    <property type="project" value="GO_Central"/>
</dbReference>
<dbReference type="AlphaFoldDB" id="B7QNG0"/>
<keyword evidence="11" id="KW-1267">Proteomics identification</keyword>
<dbReference type="STRING" id="6945.B7QNG0"/>
<evidence type="ECO:0000256" key="6">
    <source>
        <dbReference type="SAM" id="MobiDB-lite"/>
    </source>
</evidence>
<evidence type="ECO:0000256" key="4">
    <source>
        <dbReference type="ARBA" id="ARBA00023242"/>
    </source>
</evidence>
<dbReference type="Proteomes" id="UP000001555">
    <property type="component" value="Unassembled WGS sequence"/>
</dbReference>
<dbReference type="GO" id="GO:0000978">
    <property type="term" value="F:RNA polymerase II cis-regulatory region sequence-specific DNA binding"/>
    <property type="evidence" value="ECO:0000318"/>
    <property type="project" value="GO_Central"/>
</dbReference>
<keyword evidence="2" id="KW-0805">Transcription regulation</keyword>
<sequence>FLAGKDGGRASRREPRETGALFTAVTDGVEVDGQAAAAIASVSPQTLLDPGIQYQFRTENGQGGVTYRVVQVAAAPDTATVVETNAGGAQVVTAGTAALVGQQVAQAIISSPFAAAANGGSSPTAEGEWGSGGWSLQDAQNRESLWGSRTVPAQRDAICVILTGQFYVMMSPQDVLQTTSPRALAPRTHQFSPKGEGNRTARDERRRATHNEVERRRRDKINNWIVKLSKIIPDCSSDLNKSGQASTPKGGILAKACDYINELRSNSARLPDILKENERLAVDVELLRQQCDQLKATNQLLKAHLQQHGIQVTEVVEHAS</sequence>
<dbReference type="GO" id="GO:0032440">
    <property type="term" value="F:2-alkenal reductase [NAD(P)H] activity"/>
    <property type="evidence" value="ECO:0007669"/>
    <property type="project" value="UniProtKB-EC"/>
</dbReference>
<dbReference type="GO" id="GO:0005634">
    <property type="term" value="C:nucleus"/>
    <property type="evidence" value="ECO:0007669"/>
    <property type="project" value="UniProtKB-SubCell"/>
</dbReference>
<dbReference type="OrthoDB" id="690068at2759"/>
<protein>
    <submittedName>
        <fullName evidence="8 9">Upstream stimulatory factor 2, usf2, putative</fullName>
        <ecNumber evidence="8">1.3.1.74</ecNumber>
    </submittedName>
</protein>
<dbReference type="EMBL" id="ABJB010625065">
    <property type="status" value="NOT_ANNOTATED_CDS"/>
    <property type="molecule type" value="Genomic_DNA"/>
</dbReference>
<feature type="domain" description="BHLH" evidence="7">
    <location>
        <begin position="205"/>
        <end position="263"/>
    </location>
</feature>
<dbReference type="PROSITE" id="PS50888">
    <property type="entry name" value="BHLH"/>
    <property type="match status" value="1"/>
</dbReference>
<feature type="non-terminal residue" evidence="8">
    <location>
        <position position="1"/>
    </location>
</feature>
<dbReference type="PANTHER" id="PTHR46117">
    <property type="entry name" value="FI24210P1"/>
    <property type="match status" value="1"/>
</dbReference>
<dbReference type="Gene3D" id="4.10.280.10">
    <property type="entry name" value="Helix-loop-helix DNA-binding domain"/>
    <property type="match status" value="1"/>
</dbReference>
<evidence type="ECO:0000256" key="2">
    <source>
        <dbReference type="ARBA" id="ARBA00023015"/>
    </source>
</evidence>
<feature type="coiled-coil region" evidence="5">
    <location>
        <begin position="277"/>
        <end position="304"/>
    </location>
</feature>
<dbReference type="InterPro" id="IPR051732">
    <property type="entry name" value="USF"/>
</dbReference>
<gene>
    <name evidence="8" type="ORF">IscW_ISCW015344</name>
</gene>
<proteinExistence type="evidence at protein level"/>
<evidence type="ECO:0007829" key="11">
    <source>
        <dbReference type="PeptideAtlas" id="B7QNG0"/>
    </source>
</evidence>
<dbReference type="EMBL" id="ABJB010301403">
    <property type="status" value="NOT_ANNOTATED_CDS"/>
    <property type="molecule type" value="Genomic_DNA"/>
</dbReference>
<keyword evidence="4" id="KW-0539">Nucleus</keyword>
<evidence type="ECO:0000256" key="1">
    <source>
        <dbReference type="ARBA" id="ARBA00004123"/>
    </source>
</evidence>